<dbReference type="AlphaFoldDB" id="A0A149USQ5"/>
<feature type="region of interest" description="Disordered" evidence="1">
    <location>
        <begin position="89"/>
        <end position="111"/>
    </location>
</feature>
<proteinExistence type="predicted"/>
<gene>
    <name evidence="2" type="ORF">AD952_11225</name>
</gene>
<sequence>MTTDVTTTNSAAITPLVTAGEGLVATITGKPLTDNATKITRGITSVLDGLLPAVAERVSFDLDGVLAGATEALTGVNKAVVAAKSKAPAESVTAAQSADNLNQPASSQAGE</sequence>
<dbReference type="PATRIC" id="fig|178900.6.peg.2251"/>
<dbReference type="RefSeq" id="WP_062143535.1">
    <property type="nucleotide sequence ID" value="NZ_LHZY01000043.1"/>
</dbReference>
<protein>
    <submittedName>
        <fullName evidence="2">Uncharacterized protein</fullName>
    </submittedName>
</protein>
<dbReference type="Proteomes" id="UP000075312">
    <property type="component" value="Unassembled WGS sequence"/>
</dbReference>
<accession>A0A149USQ5</accession>
<evidence type="ECO:0000313" key="3">
    <source>
        <dbReference type="Proteomes" id="UP000075312"/>
    </source>
</evidence>
<evidence type="ECO:0000313" key="2">
    <source>
        <dbReference type="EMBL" id="KXV70957.1"/>
    </source>
</evidence>
<evidence type="ECO:0000256" key="1">
    <source>
        <dbReference type="SAM" id="MobiDB-lite"/>
    </source>
</evidence>
<feature type="compositionally biased region" description="Polar residues" evidence="1">
    <location>
        <begin position="93"/>
        <end position="111"/>
    </location>
</feature>
<name>A0A149USQ5_9PROT</name>
<reference evidence="2 3" key="1">
    <citation type="submission" date="2015-06" db="EMBL/GenBank/DDBJ databases">
        <title>Improved classification and identification of acetic acid bacteria using matrix-assisted laser desorption/ionization time-of-flight mass spectrometry; Gluconobacter nephelii and Gluconobacter uchimurae are later heterotypic synonyms of Gluconobacter japonicus and Gluconobacter oxydans, respectively.</title>
        <authorList>
            <person name="Li L."/>
            <person name="Cleenwerck I."/>
            <person name="De Vuyst L."/>
            <person name="Vandamme P."/>
        </authorList>
    </citation>
    <scope>NUCLEOTIDE SEQUENCE [LARGE SCALE GENOMIC DNA]</scope>
    <source>
        <strain evidence="2 3">LMG 1608</strain>
    </source>
</reference>
<organism evidence="2 3">
    <name type="scientific">Acetobacter cerevisiae</name>
    <dbReference type="NCBI Taxonomy" id="178900"/>
    <lineage>
        <taxon>Bacteria</taxon>
        <taxon>Pseudomonadati</taxon>
        <taxon>Pseudomonadota</taxon>
        <taxon>Alphaproteobacteria</taxon>
        <taxon>Acetobacterales</taxon>
        <taxon>Acetobacteraceae</taxon>
        <taxon>Acetobacter</taxon>
    </lineage>
</organism>
<dbReference type="EMBL" id="LHZY01000043">
    <property type="protein sequence ID" value="KXV70957.1"/>
    <property type="molecule type" value="Genomic_DNA"/>
</dbReference>
<comment type="caution">
    <text evidence="2">The sequence shown here is derived from an EMBL/GenBank/DDBJ whole genome shotgun (WGS) entry which is preliminary data.</text>
</comment>